<sequence length="309" mass="34696">MATFPITESEVEFNAPGAGKQCRTWYKVVGSVESDPSPPLIALHGGPGAGHQYLSPLTDLYRDYGIPVVFYDQIGCGRSTHLQEKMGDTSFWTFDLFLQELDNLIDHLKLRDKGFYILGQSWGGVLCGVYASSRPKGLLKAIIASGPASIPLYVQGCQALLAELPSDIRGTLEECDRRGDHESETFETAASVFYKRHVCRLDPYPDDVLSAFKNLKEDPTSYLTVQGPSEFVITGSIKEWEGWQDAHNINVETLLLNGRYDEVTDLSVEPWFKNIPKVKWVTLENSSHMAHFEDRERYMQICGEFLSSK</sequence>
<dbReference type="STRING" id="100816.A0A175VYD4"/>
<dbReference type="InterPro" id="IPR000073">
    <property type="entry name" value="AB_hydrolase_1"/>
</dbReference>
<dbReference type="InterPro" id="IPR005945">
    <property type="entry name" value="Pro_imino_pep"/>
</dbReference>
<evidence type="ECO:0000313" key="4">
    <source>
        <dbReference type="EMBL" id="KXX75754.1"/>
    </source>
</evidence>
<dbReference type="InterPro" id="IPR002410">
    <property type="entry name" value="Peptidase_S33"/>
</dbReference>
<name>A0A175VYD4_9PEZI</name>
<comment type="similarity">
    <text evidence="1">Belongs to the peptidase S33 family.</text>
</comment>
<dbReference type="AlphaFoldDB" id="A0A175VYD4"/>
<reference evidence="4 5" key="1">
    <citation type="journal article" date="2016" name="Genome Announc.">
        <title>Genome Sequence of Madurella mycetomatis mm55, Isolated from a Human Mycetoma Case in Sudan.</title>
        <authorList>
            <person name="Smit S."/>
            <person name="Derks M.F."/>
            <person name="Bervoets S."/>
            <person name="Fahal A."/>
            <person name="van Leeuwen W."/>
            <person name="van Belkum A."/>
            <person name="van de Sande W.W."/>
        </authorList>
    </citation>
    <scope>NUCLEOTIDE SEQUENCE [LARGE SCALE GENOMIC DNA]</scope>
    <source>
        <strain evidence="5">mm55</strain>
    </source>
</reference>
<comment type="caution">
    <text evidence="4">The sequence shown here is derived from an EMBL/GenBank/DDBJ whole genome shotgun (WGS) entry which is preliminary data.</text>
</comment>
<gene>
    <name evidence="4" type="ORF">MMYC01_207816</name>
</gene>
<evidence type="ECO:0000313" key="5">
    <source>
        <dbReference type="Proteomes" id="UP000078237"/>
    </source>
</evidence>
<organism evidence="4 5">
    <name type="scientific">Madurella mycetomatis</name>
    <dbReference type="NCBI Taxonomy" id="100816"/>
    <lineage>
        <taxon>Eukaryota</taxon>
        <taxon>Fungi</taxon>
        <taxon>Dikarya</taxon>
        <taxon>Ascomycota</taxon>
        <taxon>Pezizomycotina</taxon>
        <taxon>Sordariomycetes</taxon>
        <taxon>Sordariomycetidae</taxon>
        <taxon>Sordariales</taxon>
        <taxon>Sordariales incertae sedis</taxon>
        <taxon>Madurella</taxon>
    </lineage>
</organism>
<accession>A0A175VYD4</accession>
<dbReference type="GO" id="GO:0008233">
    <property type="term" value="F:peptidase activity"/>
    <property type="evidence" value="ECO:0007669"/>
    <property type="project" value="InterPro"/>
</dbReference>
<feature type="domain" description="AB hydrolase-1" evidence="3">
    <location>
        <begin position="38"/>
        <end position="294"/>
    </location>
</feature>
<dbReference type="VEuPathDB" id="FungiDB:MMYC01_207816"/>
<dbReference type="PIRSF" id="PIRSF005539">
    <property type="entry name" value="Pept_S33_TRI_F1"/>
    <property type="match status" value="1"/>
</dbReference>
<keyword evidence="5" id="KW-1185">Reference proteome</keyword>
<dbReference type="InterPro" id="IPR050228">
    <property type="entry name" value="Carboxylesterase_BioH"/>
</dbReference>
<evidence type="ECO:0000256" key="1">
    <source>
        <dbReference type="ARBA" id="ARBA00010088"/>
    </source>
</evidence>
<dbReference type="EMBL" id="LCTW02000250">
    <property type="protein sequence ID" value="KXX75754.1"/>
    <property type="molecule type" value="Genomic_DNA"/>
</dbReference>
<dbReference type="Proteomes" id="UP000078237">
    <property type="component" value="Unassembled WGS sequence"/>
</dbReference>
<dbReference type="SUPFAM" id="SSF53474">
    <property type="entry name" value="alpha/beta-Hydrolases"/>
    <property type="match status" value="1"/>
</dbReference>
<dbReference type="PANTHER" id="PTHR43194">
    <property type="entry name" value="HYDROLASE ALPHA/BETA FOLD FAMILY"/>
    <property type="match status" value="1"/>
</dbReference>
<evidence type="ECO:0000256" key="2">
    <source>
        <dbReference type="ARBA" id="ARBA00022801"/>
    </source>
</evidence>
<dbReference type="GO" id="GO:0006508">
    <property type="term" value="P:proteolysis"/>
    <property type="evidence" value="ECO:0007669"/>
    <property type="project" value="InterPro"/>
</dbReference>
<dbReference type="PRINTS" id="PR00793">
    <property type="entry name" value="PROAMNOPTASE"/>
</dbReference>
<protein>
    <submittedName>
        <fullName evidence="4">L-amino acid amidase</fullName>
    </submittedName>
</protein>
<dbReference type="InterPro" id="IPR029058">
    <property type="entry name" value="AB_hydrolase_fold"/>
</dbReference>
<dbReference type="OrthoDB" id="190201at2759"/>
<keyword evidence="2" id="KW-0378">Hydrolase</keyword>
<evidence type="ECO:0000259" key="3">
    <source>
        <dbReference type="Pfam" id="PF00561"/>
    </source>
</evidence>
<proteinExistence type="inferred from homology"/>
<dbReference type="NCBIfam" id="TIGR01250">
    <property type="entry name" value="pro_imino_pep_2"/>
    <property type="match status" value="1"/>
</dbReference>
<dbReference type="Pfam" id="PF00561">
    <property type="entry name" value="Abhydrolase_1"/>
    <property type="match status" value="1"/>
</dbReference>
<dbReference type="PANTHER" id="PTHR43194:SF2">
    <property type="entry name" value="PEROXISOMAL MEMBRANE PROTEIN LPX1"/>
    <property type="match status" value="1"/>
</dbReference>
<dbReference type="Gene3D" id="3.40.50.1820">
    <property type="entry name" value="alpha/beta hydrolase"/>
    <property type="match status" value="1"/>
</dbReference>